<dbReference type="Proteomes" id="UP001201701">
    <property type="component" value="Unassembled WGS sequence"/>
</dbReference>
<dbReference type="PROSITE" id="PS01125">
    <property type="entry name" value="ROK"/>
    <property type="match status" value="1"/>
</dbReference>
<dbReference type="Pfam" id="PF00480">
    <property type="entry name" value="ROK"/>
    <property type="match status" value="1"/>
</dbReference>
<sequence>MTVGIRHDDLRRRNRAMVISAVRRSGQEPSRTEITAITGLSHSTISAISSDLIAEGILREGRSEPTASKRGRPQVGLQLDPGAAAVLTVVLSLNLLTAAAIDYAGNILAEETRRLDTLSLPREALIRECVDMVRRRLDDRSLAEHRVLRIAFAVQGTADSQARTMLWTPITPHGDIPFADILEKAFGIPVIVENDCNMMAVALRWRGTDRYRDDFIAVLLSHGIGMGIVLNGELFIGTQSSGGEFGHMIHKPKGARCRCGRHGCVEAYAGNYAIWRNAHGLDENTEPAADIPDDEMLSLAGKARAGAGPERDAYEQAGSALGYSLGSLFSVIDPAPVTFVGIGATAFDLIEPALRRAIAETAGGQYSDSIVFATEPKEQILIREGCAMRALTFIDQEIFALGSPAALALQES</sequence>
<comment type="similarity">
    <text evidence="1">Belongs to the ROK (NagC/XylR) family.</text>
</comment>
<dbReference type="PANTHER" id="PTHR18964:SF173">
    <property type="entry name" value="GLUCOKINASE"/>
    <property type="match status" value="1"/>
</dbReference>
<dbReference type="SUPFAM" id="SSF53067">
    <property type="entry name" value="Actin-like ATPase domain"/>
    <property type="match status" value="1"/>
</dbReference>
<dbReference type="InterPro" id="IPR000600">
    <property type="entry name" value="ROK"/>
</dbReference>
<dbReference type="InterPro" id="IPR049874">
    <property type="entry name" value="ROK_cs"/>
</dbReference>
<evidence type="ECO:0000256" key="1">
    <source>
        <dbReference type="ARBA" id="ARBA00006479"/>
    </source>
</evidence>
<accession>A0ABS9QCM4</accession>
<gene>
    <name evidence="2" type="ORF">L4923_05950</name>
</gene>
<dbReference type="Gene3D" id="3.30.420.40">
    <property type="match status" value="2"/>
</dbReference>
<organism evidence="2 3">
    <name type="scientific">Mesorhizobium retamae</name>
    <dbReference type="NCBI Taxonomy" id="2912854"/>
    <lineage>
        <taxon>Bacteria</taxon>
        <taxon>Pseudomonadati</taxon>
        <taxon>Pseudomonadota</taxon>
        <taxon>Alphaproteobacteria</taxon>
        <taxon>Hyphomicrobiales</taxon>
        <taxon>Phyllobacteriaceae</taxon>
        <taxon>Mesorhizobium</taxon>
    </lineage>
</organism>
<proteinExistence type="inferred from homology"/>
<evidence type="ECO:0000313" key="2">
    <source>
        <dbReference type="EMBL" id="MCG7504561.1"/>
    </source>
</evidence>
<dbReference type="CDD" id="cd24072">
    <property type="entry name" value="ASKHA_ATPase_ROK_YphH-like"/>
    <property type="match status" value="1"/>
</dbReference>
<keyword evidence="3" id="KW-1185">Reference proteome</keyword>
<dbReference type="Gene3D" id="1.10.10.10">
    <property type="entry name" value="Winged helix-like DNA-binding domain superfamily/Winged helix DNA-binding domain"/>
    <property type="match status" value="1"/>
</dbReference>
<protein>
    <submittedName>
        <fullName evidence="2">ROK family protein</fullName>
    </submittedName>
</protein>
<dbReference type="InterPro" id="IPR043129">
    <property type="entry name" value="ATPase_NBD"/>
</dbReference>
<dbReference type="RefSeq" id="WP_239362752.1">
    <property type="nucleotide sequence ID" value="NZ_JAKREW010000003.1"/>
</dbReference>
<dbReference type="InterPro" id="IPR036390">
    <property type="entry name" value="WH_DNA-bd_sf"/>
</dbReference>
<name>A0ABS9QCM4_9HYPH</name>
<dbReference type="EMBL" id="JAKREW010000003">
    <property type="protein sequence ID" value="MCG7504561.1"/>
    <property type="molecule type" value="Genomic_DNA"/>
</dbReference>
<reference evidence="2 3" key="1">
    <citation type="submission" date="2022-02" db="EMBL/GenBank/DDBJ databases">
        <title>Draft genome sequence of Mezorhizobium retamae strain IRAMC:0171 isolated from Retama raetam nodules.</title>
        <authorList>
            <person name="Bengaied R."/>
            <person name="Sbissi I."/>
            <person name="Huber K."/>
            <person name="Ghodbane F."/>
            <person name="Nouioui I."/>
            <person name="Tarhouni M."/>
            <person name="Gtari M."/>
        </authorList>
    </citation>
    <scope>NUCLEOTIDE SEQUENCE [LARGE SCALE GENOMIC DNA]</scope>
    <source>
        <strain evidence="2 3">IRAMC:0171</strain>
    </source>
</reference>
<dbReference type="PANTHER" id="PTHR18964">
    <property type="entry name" value="ROK (REPRESSOR, ORF, KINASE) FAMILY"/>
    <property type="match status" value="1"/>
</dbReference>
<comment type="caution">
    <text evidence="2">The sequence shown here is derived from an EMBL/GenBank/DDBJ whole genome shotgun (WGS) entry which is preliminary data.</text>
</comment>
<dbReference type="InterPro" id="IPR036388">
    <property type="entry name" value="WH-like_DNA-bd_sf"/>
</dbReference>
<evidence type="ECO:0000313" key="3">
    <source>
        <dbReference type="Proteomes" id="UP001201701"/>
    </source>
</evidence>
<dbReference type="SUPFAM" id="SSF46785">
    <property type="entry name" value="Winged helix' DNA-binding domain"/>
    <property type="match status" value="1"/>
</dbReference>